<dbReference type="FunFam" id="3.30.70.100:FF:000047">
    <property type="entry name" value="Copper-transporting ATPase PAA1, chloroplastic"/>
    <property type="match status" value="1"/>
</dbReference>
<protein>
    <recommendedName>
        <fullName evidence="2">HMA domain-containing protein</fullName>
    </recommendedName>
</protein>
<dbReference type="CDD" id="cd00371">
    <property type="entry name" value="HMA"/>
    <property type="match status" value="1"/>
</dbReference>
<proteinExistence type="predicted"/>
<dbReference type="Pfam" id="PF00403">
    <property type="entry name" value="HMA"/>
    <property type="match status" value="1"/>
</dbReference>
<dbReference type="Proteomes" id="UP001367508">
    <property type="component" value="Unassembled WGS sequence"/>
</dbReference>
<gene>
    <name evidence="3" type="ORF">VNO77_22248</name>
</gene>
<dbReference type="EMBL" id="JAYMYQ010000005">
    <property type="protein sequence ID" value="KAK7328151.1"/>
    <property type="molecule type" value="Genomic_DNA"/>
</dbReference>
<evidence type="ECO:0000256" key="1">
    <source>
        <dbReference type="ARBA" id="ARBA00022723"/>
    </source>
</evidence>
<dbReference type="PROSITE" id="PS50846">
    <property type="entry name" value="HMA_2"/>
    <property type="match status" value="1"/>
</dbReference>
<evidence type="ECO:0000313" key="3">
    <source>
        <dbReference type="EMBL" id="KAK7328151.1"/>
    </source>
</evidence>
<dbReference type="InterPro" id="IPR017969">
    <property type="entry name" value="Heavy-metal-associated_CS"/>
</dbReference>
<dbReference type="SUPFAM" id="SSF55008">
    <property type="entry name" value="HMA, heavy metal-associated domain"/>
    <property type="match status" value="1"/>
</dbReference>
<dbReference type="PROSITE" id="PS01047">
    <property type="entry name" value="HMA_1"/>
    <property type="match status" value="1"/>
</dbReference>
<keyword evidence="4" id="KW-1185">Reference proteome</keyword>
<dbReference type="GO" id="GO:0046872">
    <property type="term" value="F:metal ion binding"/>
    <property type="evidence" value="ECO:0007669"/>
    <property type="project" value="UniProtKB-KW"/>
</dbReference>
<sequence length="152" mass="16295">MSSSSIPIAIYVDSALSVTVTQMPLFKPLNHLHLVTARGRGRPLLHLHRRLHSIMPVRCSSGAGVGADDAVIVLHVGGMMCEGCAGNVKRILESRPQVSSANVNLTSETATVSPVPEQKTVPNWQRQLGEALAQHLTSCGFISTLKDQEGSY</sequence>
<evidence type="ECO:0000313" key="4">
    <source>
        <dbReference type="Proteomes" id="UP001367508"/>
    </source>
</evidence>
<dbReference type="Gene3D" id="3.30.70.100">
    <property type="match status" value="1"/>
</dbReference>
<name>A0AAN9L3N1_CANGL</name>
<dbReference type="InterPro" id="IPR006121">
    <property type="entry name" value="HMA_dom"/>
</dbReference>
<reference evidence="3 4" key="1">
    <citation type="submission" date="2024-01" db="EMBL/GenBank/DDBJ databases">
        <title>The genomes of 5 underutilized Papilionoideae crops provide insights into root nodulation and disease resistanc.</title>
        <authorList>
            <person name="Jiang F."/>
        </authorList>
    </citation>
    <scope>NUCLEOTIDE SEQUENCE [LARGE SCALE GENOMIC DNA]</scope>
    <source>
        <strain evidence="3">LVBAO_FW01</strain>
        <tissue evidence="3">Leaves</tissue>
    </source>
</reference>
<evidence type="ECO:0000259" key="2">
    <source>
        <dbReference type="PROSITE" id="PS50846"/>
    </source>
</evidence>
<accession>A0AAN9L3N1</accession>
<dbReference type="InterPro" id="IPR036163">
    <property type="entry name" value="HMA_dom_sf"/>
</dbReference>
<dbReference type="AlphaFoldDB" id="A0AAN9L3N1"/>
<comment type="caution">
    <text evidence="3">The sequence shown here is derived from an EMBL/GenBank/DDBJ whole genome shotgun (WGS) entry which is preliminary data.</text>
</comment>
<feature type="domain" description="HMA" evidence="2">
    <location>
        <begin position="70"/>
        <end position="137"/>
    </location>
</feature>
<organism evidence="3 4">
    <name type="scientific">Canavalia gladiata</name>
    <name type="common">Sword bean</name>
    <name type="synonym">Dolichos gladiatus</name>
    <dbReference type="NCBI Taxonomy" id="3824"/>
    <lineage>
        <taxon>Eukaryota</taxon>
        <taxon>Viridiplantae</taxon>
        <taxon>Streptophyta</taxon>
        <taxon>Embryophyta</taxon>
        <taxon>Tracheophyta</taxon>
        <taxon>Spermatophyta</taxon>
        <taxon>Magnoliopsida</taxon>
        <taxon>eudicotyledons</taxon>
        <taxon>Gunneridae</taxon>
        <taxon>Pentapetalae</taxon>
        <taxon>rosids</taxon>
        <taxon>fabids</taxon>
        <taxon>Fabales</taxon>
        <taxon>Fabaceae</taxon>
        <taxon>Papilionoideae</taxon>
        <taxon>50 kb inversion clade</taxon>
        <taxon>NPAAA clade</taxon>
        <taxon>indigoferoid/millettioid clade</taxon>
        <taxon>Phaseoleae</taxon>
        <taxon>Canavalia</taxon>
    </lineage>
</organism>
<keyword evidence="1" id="KW-0479">Metal-binding</keyword>